<evidence type="ECO:0000256" key="1">
    <source>
        <dbReference type="SAM" id="MobiDB-lite"/>
    </source>
</evidence>
<dbReference type="RefSeq" id="WP_176068131.1">
    <property type="nucleotide sequence ID" value="NZ_JABWMJ010000003.1"/>
</dbReference>
<dbReference type="Proteomes" id="UP000529637">
    <property type="component" value="Unassembled WGS sequence"/>
</dbReference>
<organism evidence="2 3">
    <name type="scientific">Piscinibacter koreensis</name>
    <dbReference type="NCBI Taxonomy" id="2742824"/>
    <lineage>
        <taxon>Bacteria</taxon>
        <taxon>Pseudomonadati</taxon>
        <taxon>Pseudomonadota</taxon>
        <taxon>Betaproteobacteria</taxon>
        <taxon>Burkholderiales</taxon>
        <taxon>Sphaerotilaceae</taxon>
        <taxon>Piscinibacter</taxon>
    </lineage>
</organism>
<accession>A0A7Y6TW73</accession>
<comment type="caution">
    <text evidence="2">The sequence shown here is derived from an EMBL/GenBank/DDBJ whole genome shotgun (WGS) entry which is preliminary data.</text>
</comment>
<dbReference type="EMBL" id="JABWMJ010000003">
    <property type="protein sequence ID" value="NUZ05824.1"/>
    <property type="molecule type" value="Genomic_DNA"/>
</dbReference>
<evidence type="ECO:0000313" key="2">
    <source>
        <dbReference type="EMBL" id="NUZ05824.1"/>
    </source>
</evidence>
<protein>
    <submittedName>
        <fullName evidence="2">Uncharacterized protein</fullName>
    </submittedName>
</protein>
<feature type="compositionally biased region" description="Low complexity" evidence="1">
    <location>
        <begin position="19"/>
        <end position="30"/>
    </location>
</feature>
<reference evidence="2 3" key="1">
    <citation type="submission" date="2020-06" db="EMBL/GenBank/DDBJ databases">
        <title>Schlegella sp. ID0723 isolated from air conditioner.</title>
        <authorList>
            <person name="Kim D.Y."/>
            <person name="Kim D.-U."/>
        </authorList>
    </citation>
    <scope>NUCLEOTIDE SEQUENCE [LARGE SCALE GENOMIC DNA]</scope>
    <source>
        <strain evidence="2 3">ID0723</strain>
    </source>
</reference>
<feature type="region of interest" description="Disordered" evidence="1">
    <location>
        <begin position="59"/>
        <end position="82"/>
    </location>
</feature>
<feature type="region of interest" description="Disordered" evidence="1">
    <location>
        <begin position="1"/>
        <end position="36"/>
    </location>
</feature>
<dbReference type="AlphaFoldDB" id="A0A7Y6TW73"/>
<sequence length="82" mass="8714">MTSDAPTGELVVISEEAARSVSPPAAAPEPEAARPRREISEAGWLGSSFDLLNGVEITENADNNGGDVFDTFFKEAPPPRRT</sequence>
<keyword evidence="3" id="KW-1185">Reference proteome</keyword>
<evidence type="ECO:0000313" key="3">
    <source>
        <dbReference type="Proteomes" id="UP000529637"/>
    </source>
</evidence>
<gene>
    <name evidence="2" type="ORF">HQN59_08610</name>
</gene>
<name>A0A7Y6TW73_9BURK</name>
<proteinExistence type="predicted"/>